<protein>
    <recommendedName>
        <fullName evidence="3">Secreted protein</fullName>
    </recommendedName>
</protein>
<dbReference type="AlphaFoldDB" id="A0A6B0V601"/>
<sequence>MHTMGMRVLLISAISSWTPPLSWLPAMPSTSSMMSMCLEERPSPVSVWLPSSSATSCLRLFLDLVSEAFSSSTLKPASRATRLAVVVLPTPGAPESRAALNAEPSPPPPPHLGGGLLGPALFLCQFCSHSLSLWQLLLSPCCPMICLVVWGRYRSTHICPSAEGSLAGDALDVEAAAASTSTFSGGETETLGIFISAGLSSASAFLFFDGASCSGLASAANAPSSSVPPPFFVVLPPPERLSMSSKKAVLVQDLHFALLCLA</sequence>
<dbReference type="EMBL" id="GIFC01015259">
    <property type="protein sequence ID" value="MXU97342.1"/>
    <property type="molecule type" value="Transcribed_RNA"/>
</dbReference>
<name>A0A6B0V601_IXORI</name>
<accession>A0A6B0V601</accession>
<reference evidence="2" key="1">
    <citation type="submission" date="2019-12" db="EMBL/GenBank/DDBJ databases">
        <title>An insight into the sialome of adult female Ixodes ricinus ticks feeding for 6 days.</title>
        <authorList>
            <person name="Perner J."/>
            <person name="Ribeiro J.M.C."/>
        </authorList>
    </citation>
    <scope>NUCLEOTIDE SEQUENCE</scope>
    <source>
        <strain evidence="2">Semi-engorged</strain>
        <tissue evidence="2">Salivary glands</tissue>
    </source>
</reference>
<evidence type="ECO:0000313" key="2">
    <source>
        <dbReference type="EMBL" id="MXU97342.1"/>
    </source>
</evidence>
<proteinExistence type="predicted"/>
<feature type="signal peptide" evidence="1">
    <location>
        <begin position="1"/>
        <end position="16"/>
    </location>
</feature>
<keyword evidence="1" id="KW-0732">Signal</keyword>
<organism evidence="2">
    <name type="scientific">Ixodes ricinus</name>
    <name type="common">Common tick</name>
    <name type="synonym">Acarus ricinus</name>
    <dbReference type="NCBI Taxonomy" id="34613"/>
    <lineage>
        <taxon>Eukaryota</taxon>
        <taxon>Metazoa</taxon>
        <taxon>Ecdysozoa</taxon>
        <taxon>Arthropoda</taxon>
        <taxon>Chelicerata</taxon>
        <taxon>Arachnida</taxon>
        <taxon>Acari</taxon>
        <taxon>Parasitiformes</taxon>
        <taxon>Ixodida</taxon>
        <taxon>Ixodoidea</taxon>
        <taxon>Ixodidae</taxon>
        <taxon>Ixodinae</taxon>
        <taxon>Ixodes</taxon>
    </lineage>
</organism>
<feature type="chain" id="PRO_5025695026" description="Secreted protein" evidence="1">
    <location>
        <begin position="17"/>
        <end position="262"/>
    </location>
</feature>
<evidence type="ECO:0008006" key="3">
    <source>
        <dbReference type="Google" id="ProtNLM"/>
    </source>
</evidence>
<evidence type="ECO:0000256" key="1">
    <source>
        <dbReference type="SAM" id="SignalP"/>
    </source>
</evidence>